<keyword evidence="2 5" id="KW-0732">Signal</keyword>
<comment type="caution">
    <text evidence="7">The sequence shown here is derived from an EMBL/GenBank/DDBJ whole genome shotgun (WGS) entry which is preliminary data.</text>
</comment>
<evidence type="ECO:0000313" key="7">
    <source>
        <dbReference type="EMBL" id="GGH94169.1"/>
    </source>
</evidence>
<dbReference type="SUPFAM" id="SSF48452">
    <property type="entry name" value="TPR-like"/>
    <property type="match status" value="1"/>
</dbReference>
<dbReference type="AlphaFoldDB" id="A0A8J3EQB3"/>
<reference evidence="7" key="3">
    <citation type="submission" date="2020-09" db="EMBL/GenBank/DDBJ databases">
        <authorList>
            <person name="Sun Q."/>
            <person name="Zhou Y."/>
        </authorList>
    </citation>
    <scope>NUCLEOTIDE SEQUENCE</scope>
    <source>
        <strain evidence="7">CGMCC 1.14984</strain>
    </source>
</reference>
<dbReference type="RefSeq" id="WP_155137627.1">
    <property type="nucleotide sequence ID" value="NZ_BMGZ01000001.1"/>
</dbReference>
<evidence type="ECO:0000259" key="6">
    <source>
        <dbReference type="Pfam" id="PF00263"/>
    </source>
</evidence>
<dbReference type="InterPro" id="IPR004846">
    <property type="entry name" value="T2SS/T3SS_dom"/>
</dbReference>
<dbReference type="PANTHER" id="PTHR30332:SF24">
    <property type="entry name" value="SECRETIN GSPD-RELATED"/>
    <property type="match status" value="1"/>
</dbReference>
<evidence type="ECO:0000313" key="10">
    <source>
        <dbReference type="Proteomes" id="UP000818603"/>
    </source>
</evidence>
<dbReference type="InterPro" id="IPR050810">
    <property type="entry name" value="Bact_Secretion_Sys_Channel"/>
</dbReference>
<comment type="subcellular location">
    <subcellularLocation>
        <location evidence="1">Membrane</location>
    </subcellularLocation>
</comment>
<name>A0A8J3EQB3_9PROT</name>
<dbReference type="Proteomes" id="UP000621856">
    <property type="component" value="Unassembled WGS sequence"/>
</dbReference>
<reference evidence="8 10" key="2">
    <citation type="submission" date="2020-02" db="EMBL/GenBank/DDBJ databases">
        <title>Genome sequence of Parvularcula flava strain NH6-79.</title>
        <authorList>
            <person name="Abdul Karim M.H."/>
            <person name="Lam M.Q."/>
            <person name="Chen S.J."/>
            <person name="Yahya A."/>
            <person name="Shahir S."/>
            <person name="Shamsir M.S."/>
            <person name="Chong C.S."/>
        </authorList>
    </citation>
    <scope>NUCLEOTIDE SEQUENCE [LARGE SCALE GENOMIC DNA]</scope>
    <source>
        <strain evidence="8 10">NH6-79</strain>
    </source>
</reference>
<dbReference type="PROSITE" id="PS51257">
    <property type="entry name" value="PROKAR_LIPOPROTEIN"/>
    <property type="match status" value="1"/>
</dbReference>
<evidence type="ECO:0000256" key="4">
    <source>
        <dbReference type="RuleBase" id="RU004003"/>
    </source>
</evidence>
<dbReference type="InterPro" id="IPR011990">
    <property type="entry name" value="TPR-like_helical_dom_sf"/>
</dbReference>
<proteinExistence type="inferred from homology"/>
<keyword evidence="10" id="KW-1185">Reference proteome</keyword>
<dbReference type="GO" id="GO:0009306">
    <property type="term" value="P:protein secretion"/>
    <property type="evidence" value="ECO:0007669"/>
    <property type="project" value="InterPro"/>
</dbReference>
<reference evidence="7" key="1">
    <citation type="journal article" date="2014" name="Int. J. Syst. Evol. Microbiol.">
        <title>Complete genome sequence of Corynebacterium casei LMG S-19264T (=DSM 44701T), isolated from a smear-ripened cheese.</title>
        <authorList>
            <consortium name="US DOE Joint Genome Institute (JGI-PGF)"/>
            <person name="Walter F."/>
            <person name="Albersmeier A."/>
            <person name="Kalinowski J."/>
            <person name="Ruckert C."/>
        </authorList>
    </citation>
    <scope>NUCLEOTIDE SEQUENCE</scope>
    <source>
        <strain evidence="7">CGMCC 1.14984</strain>
    </source>
</reference>
<protein>
    <submittedName>
        <fullName evidence="8">Secretion protein</fullName>
    </submittedName>
</protein>
<feature type="domain" description="Type II/III secretion system secretin-like" evidence="6">
    <location>
        <begin position="328"/>
        <end position="475"/>
    </location>
</feature>
<feature type="signal peptide" evidence="5">
    <location>
        <begin position="1"/>
        <end position="29"/>
    </location>
</feature>
<dbReference type="EMBL" id="BMGZ01000001">
    <property type="protein sequence ID" value="GGH94169.1"/>
    <property type="molecule type" value="Genomic_DNA"/>
</dbReference>
<dbReference type="GO" id="GO:0015627">
    <property type="term" value="C:type II protein secretion system complex"/>
    <property type="evidence" value="ECO:0007669"/>
    <property type="project" value="TreeGrafter"/>
</dbReference>
<dbReference type="Proteomes" id="UP000818603">
    <property type="component" value="Unassembled WGS sequence"/>
</dbReference>
<evidence type="ECO:0000256" key="2">
    <source>
        <dbReference type="ARBA" id="ARBA00022729"/>
    </source>
</evidence>
<dbReference type="Gene3D" id="1.25.40.10">
    <property type="entry name" value="Tetratricopeptide repeat domain"/>
    <property type="match status" value="1"/>
</dbReference>
<gene>
    <name evidence="8" type="ORF">FF098_003845</name>
    <name evidence="7" type="ORF">GCM10011355_07720</name>
</gene>
<sequence length="553" mass="58858">MALKNTLRGGLATVALLVALSTLGGCATAPEPDTAMTIKAGDPLEAAAADLLAGRFETAQAGLAEATARRPTDAARQTLLGMAFQMQAPHDPEALELAMVGYDTALSFQPAAYWPALFGGQAALERGRPMDAMDYFARAVLADPSSPQALEGLAAAAYSAGDAGLAREASLRAATLDPSSTGAWRIAALSAAALGDREEAEAALWSYGTAGGTDAGQLARRTDMLVLTSAAEQDYYEMSDYEMAQPEPSLSQVSIDVAIVLSQNTHRDRVGLNLLDGLRLQYGAQRQRFTTNPPGPDNSETQTTLSQAINIPELTWNLNLFNRFGQYYQVVARPSLTAYQGETSEFFIGRSLQIGVRGIESGQIEQVDIGIELKVTPIEIDGDRIVARIETGRSFVTTDPAGTFAEALSTFRQSVAATAEIRFGETLVLSGLSESVRDATGSKVPVAGSVPVVGSLFNERSTTERRDAVLILVTPSKPVSFGSEPWARPEAVARLVSLWDKVVDPSTNGSDVVARLSRVRMFSRMQQGDAPLMWGGPGQQAGEAVRDLLNWPE</sequence>
<dbReference type="PANTHER" id="PTHR30332">
    <property type="entry name" value="PROBABLE GENERAL SECRETION PATHWAY PROTEIN D"/>
    <property type="match status" value="1"/>
</dbReference>
<accession>A0A8J3EQB3</accession>
<keyword evidence="3" id="KW-0472">Membrane</keyword>
<comment type="similarity">
    <text evidence="4">Belongs to the bacterial secretin family.</text>
</comment>
<evidence type="ECO:0000256" key="1">
    <source>
        <dbReference type="ARBA" id="ARBA00004370"/>
    </source>
</evidence>
<feature type="chain" id="PRO_5035252026" evidence="5">
    <location>
        <begin position="30"/>
        <end position="553"/>
    </location>
</feature>
<dbReference type="GO" id="GO:0016020">
    <property type="term" value="C:membrane"/>
    <property type="evidence" value="ECO:0007669"/>
    <property type="project" value="UniProtKB-SubCell"/>
</dbReference>
<evidence type="ECO:0000256" key="3">
    <source>
        <dbReference type="ARBA" id="ARBA00023136"/>
    </source>
</evidence>
<dbReference type="EMBL" id="VCJR02000001">
    <property type="protein sequence ID" value="NHK27036.1"/>
    <property type="molecule type" value="Genomic_DNA"/>
</dbReference>
<evidence type="ECO:0000256" key="5">
    <source>
        <dbReference type="SAM" id="SignalP"/>
    </source>
</evidence>
<dbReference type="Pfam" id="PF00263">
    <property type="entry name" value="Secretin"/>
    <property type="match status" value="1"/>
</dbReference>
<evidence type="ECO:0000313" key="8">
    <source>
        <dbReference type="EMBL" id="NHK27036.1"/>
    </source>
</evidence>
<organism evidence="7 9">
    <name type="scientific">Aquisalinus luteolus</name>
    <dbReference type="NCBI Taxonomy" id="1566827"/>
    <lineage>
        <taxon>Bacteria</taxon>
        <taxon>Pseudomonadati</taxon>
        <taxon>Pseudomonadota</taxon>
        <taxon>Alphaproteobacteria</taxon>
        <taxon>Parvularculales</taxon>
        <taxon>Parvularculaceae</taxon>
        <taxon>Aquisalinus</taxon>
    </lineage>
</organism>
<evidence type="ECO:0000313" key="9">
    <source>
        <dbReference type="Proteomes" id="UP000621856"/>
    </source>
</evidence>